<protein>
    <submittedName>
        <fullName evidence="1">Uncharacterized protein</fullName>
    </submittedName>
</protein>
<proteinExistence type="predicted"/>
<dbReference type="EMBL" id="OX596098">
    <property type="protein sequence ID" value="CAI9695527.1"/>
    <property type="molecule type" value="Genomic_DNA"/>
</dbReference>
<reference evidence="1" key="1">
    <citation type="submission" date="2023-05" db="EMBL/GenBank/DDBJ databases">
        <authorList>
            <consortium name="ELIXIR-Norway"/>
        </authorList>
    </citation>
    <scope>NUCLEOTIDE SEQUENCE</scope>
</reference>
<organism evidence="1 2">
    <name type="scientific">Rangifer tarandus platyrhynchus</name>
    <name type="common">Svalbard reindeer</name>
    <dbReference type="NCBI Taxonomy" id="3082113"/>
    <lineage>
        <taxon>Eukaryota</taxon>
        <taxon>Metazoa</taxon>
        <taxon>Chordata</taxon>
        <taxon>Craniata</taxon>
        <taxon>Vertebrata</taxon>
        <taxon>Euteleostomi</taxon>
        <taxon>Mammalia</taxon>
        <taxon>Eutheria</taxon>
        <taxon>Laurasiatheria</taxon>
        <taxon>Artiodactyla</taxon>
        <taxon>Ruminantia</taxon>
        <taxon>Pecora</taxon>
        <taxon>Cervidae</taxon>
        <taxon>Odocoileinae</taxon>
        <taxon>Rangifer</taxon>
    </lineage>
</organism>
<name>A0ACB0E4Q6_RANTA</name>
<evidence type="ECO:0000313" key="1">
    <source>
        <dbReference type="EMBL" id="CAI9695527.1"/>
    </source>
</evidence>
<gene>
    <name evidence="1" type="ORF">MRATA1EN3_LOCUS6740</name>
</gene>
<dbReference type="Proteomes" id="UP001162501">
    <property type="component" value="Chromosome 14"/>
</dbReference>
<accession>A0ACB0E4Q6</accession>
<evidence type="ECO:0000313" key="2">
    <source>
        <dbReference type="Proteomes" id="UP001162501"/>
    </source>
</evidence>
<sequence>MFSVLERVLSGCYRSPPQTADPRLQDPRPAAHTSKSGPLRLRPCQLPFGPRLLVPPAPPGRSVAPCFAHVSPGPALSGSRSQLNRSLPQLLKVGSHTEKKTGSRVTPTQAFVYQLVGPRDSLQRGCHGCPVTAGRLWASRLAALSHLLGADGLGGHARPDTSQPPGLVSSQERP</sequence>